<reference evidence="3 4" key="1">
    <citation type="submission" date="2016-03" db="EMBL/GenBank/DDBJ databases">
        <title>Pediococcus and Lactobacillus from brewery environment - whole genome sequencing and assembly.</title>
        <authorList>
            <person name="Behr J."/>
            <person name="Geissler A.J."/>
            <person name="Vogel R.F."/>
        </authorList>
    </citation>
    <scope>NUCLEOTIDE SEQUENCE [LARGE SCALE GENOMIC DNA]</scope>
    <source>
        <strain evidence="3 4">TMW 1.1995</strain>
        <plasmid evidence="4">pl11995-1</plasmid>
    </source>
</reference>
<evidence type="ECO:0000313" key="3">
    <source>
        <dbReference type="EMBL" id="ANZ68518.1"/>
    </source>
</evidence>
<protein>
    <submittedName>
        <fullName evidence="3">Relaxase</fullName>
    </submittedName>
</protein>
<feature type="compositionally biased region" description="Basic and acidic residues" evidence="1">
    <location>
        <begin position="377"/>
        <end position="389"/>
    </location>
</feature>
<feature type="compositionally biased region" description="Polar residues" evidence="1">
    <location>
        <begin position="283"/>
        <end position="293"/>
    </location>
</feature>
<geneLocation type="plasmid" evidence="4">
    <name>pl11995-1</name>
</geneLocation>
<proteinExistence type="predicted"/>
<dbReference type="EMBL" id="CP014925">
    <property type="protein sequence ID" value="ANZ68518.1"/>
    <property type="molecule type" value="Genomic_DNA"/>
</dbReference>
<keyword evidence="3" id="KW-0614">Plasmid</keyword>
<feature type="domain" description="MobA/VirD2-like nuclease" evidence="2">
    <location>
        <begin position="20"/>
        <end position="147"/>
    </location>
</feature>
<dbReference type="OrthoDB" id="9762440at2"/>
<feature type="compositionally biased region" description="Polar residues" evidence="1">
    <location>
        <begin position="246"/>
        <end position="264"/>
    </location>
</feature>
<dbReference type="Pfam" id="PF03432">
    <property type="entry name" value="Relaxase"/>
    <property type="match status" value="1"/>
</dbReference>
<dbReference type="InterPro" id="IPR005094">
    <property type="entry name" value="Endonuclease_MobA/VirD2"/>
</dbReference>
<accession>A0A1B2J2I9</accession>
<dbReference type="AlphaFoldDB" id="A0A1B2J2I9"/>
<feature type="compositionally biased region" description="Polar residues" evidence="1">
    <location>
        <begin position="356"/>
        <end position="376"/>
    </location>
</feature>
<evidence type="ECO:0000259" key="2">
    <source>
        <dbReference type="Pfam" id="PF03432"/>
    </source>
</evidence>
<keyword evidence="4" id="KW-1185">Reference proteome</keyword>
<dbReference type="Proteomes" id="UP000093267">
    <property type="component" value="Plasmid pL11995-1"/>
</dbReference>
<gene>
    <name evidence="3" type="ORF">AYR63_15300</name>
</gene>
<evidence type="ECO:0000313" key="4">
    <source>
        <dbReference type="Proteomes" id="UP000093267"/>
    </source>
</evidence>
<sequence length="389" mass="44196">MATTHIKRSTSASRLVNYAEKRAIKKDGLNLDIQYAKSEFKQVRAVYGNPGKTQAYASRIAFSPLEFNPQDPHDQTTVLAVAKEVYAKAYPNQQVALYEHADTDSLHVHAVIGAINLETGQKMHGNWHQYRDHLVHITDQVCQEHGLMVTRPDPNRHEKRSMAEIKLRAKQQPTWKDQIRQAVDHTMQNPLIRDFQAFQDDLKQQAVKVWERGKNLTYQLLGTNYKSRGTKLGLDYEKETIFNELASRQTQTRTNQQPERTVNPTIDPAQSDHSRTPELPGHSDSTASHSQNVPRSTTSSDRTDRPTSQPTVSDDLKQLRQQQRQLAGPIKTDLTKRLRSIPKADQPDQSGKSDRAQTNSNRTSQKQPAPQPTQRPSEPDHSRDDGPSR</sequence>
<name>A0A1B2J2I9_9LACO</name>
<feature type="region of interest" description="Disordered" evidence="1">
    <location>
        <begin position="245"/>
        <end position="389"/>
    </location>
</feature>
<organism evidence="3 4">
    <name type="scientific">Secundilactobacillus paracollinoides</name>
    <dbReference type="NCBI Taxonomy" id="240427"/>
    <lineage>
        <taxon>Bacteria</taxon>
        <taxon>Bacillati</taxon>
        <taxon>Bacillota</taxon>
        <taxon>Bacilli</taxon>
        <taxon>Lactobacillales</taxon>
        <taxon>Lactobacillaceae</taxon>
        <taxon>Secundilactobacillus</taxon>
    </lineage>
</organism>
<evidence type="ECO:0000256" key="1">
    <source>
        <dbReference type="SAM" id="MobiDB-lite"/>
    </source>
</evidence>